<feature type="compositionally biased region" description="Basic and acidic residues" evidence="1">
    <location>
        <begin position="132"/>
        <end position="143"/>
    </location>
</feature>
<feature type="domain" description="DUF7426" evidence="2">
    <location>
        <begin position="2"/>
        <end position="135"/>
    </location>
</feature>
<dbReference type="Proteomes" id="UP000002077">
    <property type="component" value="Chromosome"/>
</dbReference>
<dbReference type="AlphaFoldDB" id="C3PI53"/>
<evidence type="ECO:0000259" key="2">
    <source>
        <dbReference type="Pfam" id="PF24201"/>
    </source>
</evidence>
<dbReference type="GeneID" id="31924550"/>
<dbReference type="OrthoDB" id="4556635at2"/>
<accession>C3PI53</accession>
<dbReference type="RefSeq" id="WP_010191058.1">
    <property type="nucleotide sequence ID" value="NC_012590.1"/>
</dbReference>
<dbReference type="STRING" id="548476.cauri_1914"/>
<dbReference type="EMBL" id="CP001601">
    <property type="protein sequence ID" value="ACP33507.1"/>
    <property type="molecule type" value="Genomic_DNA"/>
</dbReference>
<gene>
    <name evidence="3" type="ordered locus">cauri_1914</name>
</gene>
<protein>
    <recommendedName>
        <fullName evidence="2">DUF7426 domain-containing protein</fullName>
    </recommendedName>
</protein>
<dbReference type="Pfam" id="PF24201">
    <property type="entry name" value="DUF7426"/>
    <property type="match status" value="1"/>
</dbReference>
<dbReference type="eggNOG" id="ENOG5031JDK">
    <property type="taxonomic scope" value="Bacteria"/>
</dbReference>
<proteinExistence type="predicted"/>
<feature type="compositionally biased region" description="Basic residues" evidence="1">
    <location>
        <begin position="144"/>
        <end position="157"/>
    </location>
</feature>
<dbReference type="InterPro" id="IPR055849">
    <property type="entry name" value="DUF7426"/>
</dbReference>
<evidence type="ECO:0000313" key="3">
    <source>
        <dbReference type="EMBL" id="ACP33507.1"/>
    </source>
</evidence>
<keyword evidence="4" id="KW-1185">Reference proteome</keyword>
<organism evidence="3 4">
    <name type="scientific">Corynebacterium aurimucosum (strain ATCC 700975 / DSM 44827 / CIP 107346 / CN-1)</name>
    <name type="common">Corynebacterium nigricans</name>
    <dbReference type="NCBI Taxonomy" id="548476"/>
    <lineage>
        <taxon>Bacteria</taxon>
        <taxon>Bacillati</taxon>
        <taxon>Actinomycetota</taxon>
        <taxon>Actinomycetes</taxon>
        <taxon>Mycobacteriales</taxon>
        <taxon>Corynebacteriaceae</taxon>
        <taxon>Corynebacterium</taxon>
    </lineage>
</organism>
<dbReference type="KEGG" id="car:cauri_1914"/>
<reference evidence="3 4" key="1">
    <citation type="journal article" date="2010" name="BMC Genomics">
        <title>Complete genome sequence and lifestyle of black-pigmented Corynebacterium aurimucosum ATCC 700975 (formerly C. nigricans CN-1) isolated from a vaginal swab of a woman with spontaneous abortion.</title>
        <authorList>
            <person name="Trost E."/>
            <person name="Gotker S."/>
            <person name="Schneider J."/>
            <person name="Schneiker-Bekel S."/>
            <person name="Szczepanowski R."/>
            <person name="Tilker A."/>
            <person name="Viehoever P."/>
            <person name="Arnold W."/>
            <person name="Bekel T."/>
            <person name="Blom J."/>
            <person name="Gartemann K.H."/>
            <person name="Linke B."/>
            <person name="Goesmann A."/>
            <person name="Puhler A."/>
            <person name="Shukla S.K."/>
            <person name="Tauch A."/>
        </authorList>
    </citation>
    <scope>NUCLEOTIDE SEQUENCE [LARGE SCALE GENOMIC DNA]</scope>
    <source>
        <strain evidence="4">ATCC 700975 / DSM 44827 / CIP 107346 / CN-1</strain>
    </source>
</reference>
<dbReference type="HOGENOM" id="CLU_1783630_0_0_11"/>
<sequence>MRDLREFHDPNLYLPIDGTVYTVKSPNAELGLEIRRFTADPESDPAEEIYFVAKLLGAEYDKDTDSMSGGLWDEMVANGVPYEECMHVGNTAMAHYGVSPEFGEMWWETRLGKERPIQPEDIVAWARRAWEKPVEKEPVEKKPAAKKTTRSRKKTTS</sequence>
<feature type="region of interest" description="Disordered" evidence="1">
    <location>
        <begin position="132"/>
        <end position="157"/>
    </location>
</feature>
<evidence type="ECO:0000313" key="4">
    <source>
        <dbReference type="Proteomes" id="UP000002077"/>
    </source>
</evidence>
<evidence type="ECO:0000256" key="1">
    <source>
        <dbReference type="SAM" id="MobiDB-lite"/>
    </source>
</evidence>
<name>C3PI53_CORA7</name>